<organism evidence="2">
    <name type="scientific">Lacrimispora sp. BS-2</name>
    <dbReference type="NCBI Taxonomy" id="3151850"/>
    <lineage>
        <taxon>Bacteria</taxon>
        <taxon>Bacillati</taxon>
        <taxon>Bacillota</taxon>
        <taxon>Clostridia</taxon>
        <taxon>Lachnospirales</taxon>
        <taxon>Lachnospiraceae</taxon>
        <taxon>Lacrimispora</taxon>
    </lineage>
</organism>
<gene>
    <name evidence="2" type="ORF">ABFV83_17140</name>
</gene>
<name>A0AAU7PN52_9FIRM</name>
<evidence type="ECO:0000313" key="2">
    <source>
        <dbReference type="EMBL" id="XBS53517.1"/>
    </source>
</evidence>
<dbReference type="RefSeq" id="WP_349945560.1">
    <property type="nucleotide sequence ID" value="NZ_CP157940.1"/>
</dbReference>
<evidence type="ECO:0000256" key="1">
    <source>
        <dbReference type="SAM" id="MobiDB-lite"/>
    </source>
</evidence>
<proteinExistence type="predicted"/>
<dbReference type="EMBL" id="CP157940">
    <property type="protein sequence ID" value="XBS53517.1"/>
    <property type="molecule type" value="Genomic_DNA"/>
</dbReference>
<feature type="region of interest" description="Disordered" evidence="1">
    <location>
        <begin position="1"/>
        <end position="63"/>
    </location>
</feature>
<protein>
    <submittedName>
        <fullName evidence="2">Uncharacterized protein</fullName>
    </submittedName>
</protein>
<reference evidence="2" key="1">
    <citation type="submission" date="2024-06" db="EMBL/GenBank/DDBJ databases">
        <title>Lacrimispora cavernae sp. nov., a novel anaerobe isolated from bat guano pile inside a cave.</title>
        <authorList>
            <person name="Miller S.L."/>
            <person name="Lu N."/>
            <person name="King J."/>
            <person name="Sankaranarayanan K."/>
            <person name="Lawson P.A."/>
        </authorList>
    </citation>
    <scope>NUCLEOTIDE SEQUENCE</scope>
    <source>
        <strain evidence="2">BS-2</strain>
    </source>
</reference>
<accession>A0AAU7PN52</accession>
<sequence>MKNRKTAMEPADSQVTAGETGAPKESSASQNETRSEKTDDNDLKQVQENQALETGSISEEQSNASESIYCIHLPGKWSLYTQLYLGGK</sequence>
<feature type="compositionally biased region" description="Polar residues" evidence="1">
    <location>
        <begin position="46"/>
        <end position="63"/>
    </location>
</feature>
<dbReference type="AlphaFoldDB" id="A0AAU7PN52"/>
<feature type="compositionally biased region" description="Basic and acidic residues" evidence="1">
    <location>
        <begin position="33"/>
        <end position="45"/>
    </location>
</feature>